<evidence type="ECO:0000256" key="1">
    <source>
        <dbReference type="ARBA" id="ARBA00022737"/>
    </source>
</evidence>
<evidence type="ECO:0000313" key="6">
    <source>
        <dbReference type="EMBL" id="GAT54402.1"/>
    </source>
</evidence>
<keyword evidence="1" id="KW-0677">Repeat</keyword>
<sequence>MSTSDSYLKGPELFLDPETSSKLTQQHLEHVFQGYPSLLIDLVHPARRPPFFKINFRTIQSAEKALATLNGRPLHVPGLEEPVALEFILKSPNKATSRHRIVPPTVAPRVIKDWDGTESAEALYDKLRLYGPLYEVISDHVVGGIARFWSEKAAVKATEGLAGRLTLETYDPCTIFCSNLHPSVDELDLDLFFGQDGTITETVLIRNPNGQSGHRARISFLTESSAWTAMHEMHGRKIHGQTVSVSYHVPQPGTAPDQQTSPGQHEGKQESDVRLDDKGNGWWDISGVGKPNPEPSCAPEEKQNESFKPPNELTVAVMLGIIEDLRAQMQLSAQREACATVQLNEVRSQLHDMTSASETATRLHAQELGEMRGMMDQLRVRLERAERALDAEKSKVRDFEEANRAAEVEEMRRRMTAMAEEEQQRKAAEARERASREQEEKLRKEREEKERREAQERARLARERAEQERLARERERARQWKTATVQAEQRCRDRDMQMRGTGPWTLAKALLRLQSVMDEFDKTKFSETLPLTMGAIPWPVFIDPLHLQMTDISWDAVEALFHQLHRAPNMTFPIHKALVRRAMLMFHPDGWKAKLKSVMDPDERERLEAAGNIVSQAMTGLWNELSATTK</sequence>
<dbReference type="CDD" id="cd00590">
    <property type="entry name" value="RRM_SF"/>
    <property type="match status" value="2"/>
</dbReference>
<proteinExistence type="predicted"/>
<accession>A0ABQ0LTV1</accession>
<evidence type="ECO:0000256" key="3">
    <source>
        <dbReference type="PROSITE-ProRule" id="PRU00176"/>
    </source>
</evidence>
<dbReference type="InterPro" id="IPR000504">
    <property type="entry name" value="RRM_dom"/>
</dbReference>
<name>A0ABQ0LTV1_MYCCL</name>
<dbReference type="InterPro" id="IPR012677">
    <property type="entry name" value="Nucleotide-bd_a/b_plait_sf"/>
</dbReference>
<dbReference type="PROSITE" id="PS50102">
    <property type="entry name" value="RRM"/>
    <property type="match status" value="1"/>
</dbReference>
<feature type="domain" description="RRM" evidence="5">
    <location>
        <begin position="173"/>
        <end position="250"/>
    </location>
</feature>
<feature type="compositionally biased region" description="Basic and acidic residues" evidence="4">
    <location>
        <begin position="265"/>
        <end position="279"/>
    </location>
</feature>
<feature type="region of interest" description="Disordered" evidence="4">
    <location>
        <begin position="247"/>
        <end position="307"/>
    </location>
</feature>
<dbReference type="SMART" id="SM00360">
    <property type="entry name" value="RRM"/>
    <property type="match status" value="1"/>
</dbReference>
<evidence type="ECO:0000259" key="5">
    <source>
        <dbReference type="PROSITE" id="PS50102"/>
    </source>
</evidence>
<organism evidence="6 7">
    <name type="scientific">Mycena chlorophos</name>
    <name type="common">Agaric fungus</name>
    <name type="synonym">Agaricus chlorophos</name>
    <dbReference type="NCBI Taxonomy" id="658473"/>
    <lineage>
        <taxon>Eukaryota</taxon>
        <taxon>Fungi</taxon>
        <taxon>Dikarya</taxon>
        <taxon>Basidiomycota</taxon>
        <taxon>Agaricomycotina</taxon>
        <taxon>Agaricomycetes</taxon>
        <taxon>Agaricomycetidae</taxon>
        <taxon>Agaricales</taxon>
        <taxon>Marasmiineae</taxon>
        <taxon>Mycenaceae</taxon>
        <taxon>Mycena</taxon>
    </lineage>
</organism>
<dbReference type="Gene3D" id="3.30.70.330">
    <property type="match status" value="1"/>
</dbReference>
<keyword evidence="2 3" id="KW-0694">RNA-binding</keyword>
<keyword evidence="7" id="KW-1185">Reference proteome</keyword>
<dbReference type="SUPFAM" id="SSF54928">
    <property type="entry name" value="RNA-binding domain, RBD"/>
    <property type="match status" value="1"/>
</dbReference>
<protein>
    <submittedName>
        <fullName evidence="6">Polyadenylate-binding protein 1</fullName>
    </submittedName>
</protein>
<dbReference type="PANTHER" id="PTHR24012">
    <property type="entry name" value="RNA BINDING PROTEIN"/>
    <property type="match status" value="1"/>
</dbReference>
<gene>
    <name evidence="6" type="ORF">MCHLO_11260</name>
</gene>
<reference evidence="6" key="1">
    <citation type="submission" date="2014-09" db="EMBL/GenBank/DDBJ databases">
        <title>Genome sequence of the luminous mushroom Mycena chlorophos for searching fungal bioluminescence genes.</title>
        <authorList>
            <person name="Tanaka Y."/>
            <person name="Kasuga D."/>
            <person name="Oba Y."/>
            <person name="Hase S."/>
            <person name="Sato K."/>
            <person name="Oba Y."/>
            <person name="Sakakibara Y."/>
        </authorList>
    </citation>
    <scope>NUCLEOTIDE SEQUENCE</scope>
</reference>
<feature type="compositionally biased region" description="Basic and acidic residues" evidence="4">
    <location>
        <begin position="422"/>
        <end position="451"/>
    </location>
</feature>
<evidence type="ECO:0000313" key="7">
    <source>
        <dbReference type="Proteomes" id="UP000815677"/>
    </source>
</evidence>
<dbReference type="InterPro" id="IPR035979">
    <property type="entry name" value="RBD_domain_sf"/>
</dbReference>
<evidence type="ECO:0000256" key="4">
    <source>
        <dbReference type="SAM" id="MobiDB-lite"/>
    </source>
</evidence>
<evidence type="ECO:0000256" key="2">
    <source>
        <dbReference type="ARBA" id="ARBA00022884"/>
    </source>
</evidence>
<dbReference type="EMBL" id="DF848626">
    <property type="protein sequence ID" value="GAT54402.1"/>
    <property type="molecule type" value="Genomic_DNA"/>
</dbReference>
<dbReference type="Pfam" id="PF00076">
    <property type="entry name" value="RRM_1"/>
    <property type="match status" value="1"/>
</dbReference>
<feature type="region of interest" description="Disordered" evidence="4">
    <location>
        <begin position="414"/>
        <end position="451"/>
    </location>
</feature>
<dbReference type="Proteomes" id="UP000815677">
    <property type="component" value="Unassembled WGS sequence"/>
</dbReference>